<dbReference type="PANTHER" id="PTHR22600:SF57">
    <property type="entry name" value="BETA-N-ACETYLHEXOSAMINIDASE"/>
    <property type="match status" value="1"/>
</dbReference>
<dbReference type="InterPro" id="IPR029018">
    <property type="entry name" value="Hex-like_dom2"/>
</dbReference>
<dbReference type="InterPro" id="IPR017853">
    <property type="entry name" value="GH"/>
</dbReference>
<dbReference type="EC" id="3.2.1.52" evidence="3"/>
<feature type="domain" description="Glycoside hydrolase family 20 catalytic" evidence="6">
    <location>
        <begin position="123"/>
        <end position="438"/>
    </location>
</feature>
<dbReference type="CDD" id="cd06568">
    <property type="entry name" value="GH20_SpHex_like"/>
    <property type="match status" value="1"/>
</dbReference>
<accession>A0A7M1SXY3</accession>
<protein>
    <recommendedName>
        <fullName evidence="3">beta-N-acetylhexosaminidase</fullName>
        <ecNumber evidence="3">3.2.1.52</ecNumber>
    </recommendedName>
</protein>
<dbReference type="Pfam" id="PF00728">
    <property type="entry name" value="Glyco_hydro_20"/>
    <property type="match status" value="1"/>
</dbReference>
<dbReference type="EMBL" id="CP063169">
    <property type="protein sequence ID" value="QOR71592.1"/>
    <property type="molecule type" value="Genomic_DNA"/>
</dbReference>
<dbReference type="SUPFAM" id="SSF55545">
    <property type="entry name" value="beta-N-acetylhexosaminidase-like domain"/>
    <property type="match status" value="1"/>
</dbReference>
<evidence type="ECO:0000256" key="1">
    <source>
        <dbReference type="ARBA" id="ARBA00001231"/>
    </source>
</evidence>
<comment type="catalytic activity">
    <reaction evidence="1">
        <text>Hydrolysis of terminal non-reducing N-acetyl-D-hexosamine residues in N-acetyl-beta-D-hexosaminides.</text>
        <dbReference type="EC" id="3.2.1.52"/>
    </reaction>
</comment>
<name>A0A7M1SXY3_9MICO</name>
<dbReference type="InterPro" id="IPR015883">
    <property type="entry name" value="Glyco_hydro_20_cat"/>
</dbReference>
<keyword evidence="8" id="KW-1185">Reference proteome</keyword>
<dbReference type="PRINTS" id="PR00738">
    <property type="entry name" value="GLHYDRLASE20"/>
</dbReference>
<dbReference type="InterPro" id="IPR025705">
    <property type="entry name" value="Beta_hexosaminidase_sua/sub"/>
</dbReference>
<dbReference type="RefSeq" id="WP_193498248.1">
    <property type="nucleotide sequence ID" value="NZ_CP063169.1"/>
</dbReference>
<dbReference type="GO" id="GO:0005975">
    <property type="term" value="P:carbohydrate metabolic process"/>
    <property type="evidence" value="ECO:0007669"/>
    <property type="project" value="InterPro"/>
</dbReference>
<evidence type="ECO:0000256" key="5">
    <source>
        <dbReference type="PIRSR" id="PIRSR625705-1"/>
    </source>
</evidence>
<dbReference type="SUPFAM" id="SSF51445">
    <property type="entry name" value="(Trans)glycosidases"/>
    <property type="match status" value="1"/>
</dbReference>
<proteinExistence type="inferred from homology"/>
<evidence type="ECO:0000313" key="7">
    <source>
        <dbReference type="EMBL" id="QOR71592.1"/>
    </source>
</evidence>
<dbReference type="Proteomes" id="UP000593758">
    <property type="component" value="Chromosome"/>
</dbReference>
<dbReference type="GO" id="GO:0004563">
    <property type="term" value="F:beta-N-acetylhexosaminidase activity"/>
    <property type="evidence" value="ECO:0007669"/>
    <property type="project" value="UniProtKB-EC"/>
</dbReference>
<evidence type="ECO:0000256" key="3">
    <source>
        <dbReference type="ARBA" id="ARBA00012663"/>
    </source>
</evidence>
<reference evidence="7 8" key="1">
    <citation type="submission" date="2020-10" db="EMBL/GenBank/DDBJ databases">
        <title>Haloactinobacterium sp. RN3S43, a bacterium isolated from saline soil.</title>
        <authorList>
            <person name="Sun J.-Q."/>
        </authorList>
    </citation>
    <scope>NUCLEOTIDE SEQUENCE [LARGE SCALE GENOMIC DNA]</scope>
    <source>
        <strain evidence="7 8">RN3S43</strain>
    </source>
</reference>
<organism evidence="7 8">
    <name type="scientific">Ruania alkalisoli</name>
    <dbReference type="NCBI Taxonomy" id="2779775"/>
    <lineage>
        <taxon>Bacteria</taxon>
        <taxon>Bacillati</taxon>
        <taxon>Actinomycetota</taxon>
        <taxon>Actinomycetes</taxon>
        <taxon>Micrococcales</taxon>
        <taxon>Ruaniaceae</taxon>
        <taxon>Ruania</taxon>
    </lineage>
</organism>
<evidence type="ECO:0000256" key="2">
    <source>
        <dbReference type="ARBA" id="ARBA00006285"/>
    </source>
</evidence>
<sequence>MPLPLVPLPRHVQLHDGGASVALDGAVLVAPPGVAGHASGMLGLALTEETDLGGASCAVVISVEPGEGEEYTLRVRENRIEVTGAERGVLRGLVTLVQLRDLDLPGAPAGVVPAVEIADGPRFGYRGLMVDIARHFFDVPVLERVIDLMALYQLNVLHLHLTDDQGWRIEIPGRPELTDISGATAVGGAPGGFLTSDDYSHLVRYAGQRGIDVVPEIDMPGHTNAAMHAIGELTETGHPTPVDTSIEVGNSMLRLGNPAVAPFLAEVFGHVAALTPGRFLHVGGDEVLKMDREEYAGFIELLTRVVAETGKSPMLWGEAAVAGLPGDALIQLWDSTKDPAPIVAAAEKGATVVLSPGSRVYLDMQYHEDYPLGLHWAGYVETRDTYEWDPLEYAPDLPADAVVGVEAAIWTETIVTEDDLYTMLLPRLAAAAEVAWSAQENRDFDDFASRVRAQTQLWRERGLAFHPSPEVFG</sequence>
<gene>
    <name evidence="7" type="ORF">IM660_04685</name>
</gene>
<evidence type="ECO:0000313" key="8">
    <source>
        <dbReference type="Proteomes" id="UP000593758"/>
    </source>
</evidence>
<comment type="similarity">
    <text evidence="2">Belongs to the glycosyl hydrolase 20 family.</text>
</comment>
<dbReference type="Gene3D" id="3.30.379.10">
    <property type="entry name" value="Chitobiase/beta-hexosaminidase domain 2-like"/>
    <property type="match status" value="1"/>
</dbReference>
<dbReference type="GO" id="GO:0030203">
    <property type="term" value="P:glycosaminoglycan metabolic process"/>
    <property type="evidence" value="ECO:0007669"/>
    <property type="project" value="TreeGrafter"/>
</dbReference>
<dbReference type="PANTHER" id="PTHR22600">
    <property type="entry name" value="BETA-HEXOSAMINIDASE"/>
    <property type="match status" value="1"/>
</dbReference>
<feature type="active site" description="Proton donor" evidence="5">
    <location>
        <position position="286"/>
    </location>
</feature>
<dbReference type="AlphaFoldDB" id="A0A7M1SXY3"/>
<evidence type="ECO:0000256" key="4">
    <source>
        <dbReference type="ARBA" id="ARBA00022801"/>
    </source>
</evidence>
<dbReference type="KEGG" id="halt:IM660_04685"/>
<keyword evidence="4 7" id="KW-0378">Hydrolase</keyword>
<evidence type="ECO:0000259" key="6">
    <source>
        <dbReference type="Pfam" id="PF00728"/>
    </source>
</evidence>
<dbReference type="GO" id="GO:0016020">
    <property type="term" value="C:membrane"/>
    <property type="evidence" value="ECO:0007669"/>
    <property type="project" value="TreeGrafter"/>
</dbReference>
<dbReference type="Gene3D" id="3.20.20.80">
    <property type="entry name" value="Glycosidases"/>
    <property type="match status" value="1"/>
</dbReference>